<evidence type="ECO:0000259" key="2">
    <source>
        <dbReference type="PROSITE" id="PS50011"/>
    </source>
</evidence>
<reference evidence="4" key="3">
    <citation type="submission" date="2020-12" db="UniProtKB">
        <authorList>
            <consortium name="EnsemblPlants"/>
        </authorList>
    </citation>
    <scope>IDENTIFICATION</scope>
</reference>
<feature type="region of interest" description="Disordered" evidence="1">
    <location>
        <begin position="279"/>
        <end position="299"/>
    </location>
</feature>
<dbReference type="InterPro" id="IPR001245">
    <property type="entry name" value="Ser-Thr/Tyr_kinase_cat_dom"/>
</dbReference>
<dbReference type="EnsemblPlants" id="Pp3c18_21730V3.2">
    <property type="protein sequence ID" value="Pp3c18_21730V3.2"/>
    <property type="gene ID" value="Pp3c18_21730"/>
</dbReference>
<accession>A0A2K1J1Y1</accession>
<dbReference type="SMART" id="SM00220">
    <property type="entry name" value="S_TKc"/>
    <property type="match status" value="1"/>
</dbReference>
<dbReference type="GO" id="GO:0004672">
    <property type="term" value="F:protein kinase activity"/>
    <property type="evidence" value="ECO:0007669"/>
    <property type="project" value="InterPro"/>
</dbReference>
<dbReference type="Pfam" id="PF07714">
    <property type="entry name" value="PK_Tyr_Ser-Thr"/>
    <property type="match status" value="1"/>
</dbReference>
<name>A0A2K1J1Y1_PHYPA</name>
<dbReference type="Gene3D" id="3.30.200.20">
    <property type="entry name" value="Phosphorylase Kinase, domain 1"/>
    <property type="match status" value="1"/>
</dbReference>
<evidence type="ECO:0000313" key="4">
    <source>
        <dbReference type="EnsemblPlants" id="Pp3c18_21730V3.1"/>
    </source>
</evidence>
<reference evidence="3 5" key="2">
    <citation type="journal article" date="2018" name="Plant J.">
        <title>The Physcomitrella patens chromosome-scale assembly reveals moss genome structure and evolution.</title>
        <authorList>
            <person name="Lang D."/>
            <person name="Ullrich K.K."/>
            <person name="Murat F."/>
            <person name="Fuchs J."/>
            <person name="Jenkins J."/>
            <person name="Haas F.B."/>
            <person name="Piednoel M."/>
            <person name="Gundlach H."/>
            <person name="Van Bel M."/>
            <person name="Meyberg R."/>
            <person name="Vives C."/>
            <person name="Morata J."/>
            <person name="Symeonidi A."/>
            <person name="Hiss M."/>
            <person name="Muchero W."/>
            <person name="Kamisugi Y."/>
            <person name="Saleh O."/>
            <person name="Blanc G."/>
            <person name="Decker E.L."/>
            <person name="van Gessel N."/>
            <person name="Grimwood J."/>
            <person name="Hayes R.D."/>
            <person name="Graham S.W."/>
            <person name="Gunter L.E."/>
            <person name="McDaniel S.F."/>
            <person name="Hoernstein S.N.W."/>
            <person name="Larsson A."/>
            <person name="Li F.W."/>
            <person name="Perroud P.F."/>
            <person name="Phillips J."/>
            <person name="Ranjan P."/>
            <person name="Rokshar D.S."/>
            <person name="Rothfels C.J."/>
            <person name="Schneider L."/>
            <person name="Shu S."/>
            <person name="Stevenson D.W."/>
            <person name="Thummler F."/>
            <person name="Tillich M."/>
            <person name="Villarreal Aguilar J.C."/>
            <person name="Widiez T."/>
            <person name="Wong G.K."/>
            <person name="Wymore A."/>
            <person name="Zhang Y."/>
            <person name="Zimmer A.D."/>
            <person name="Quatrano R.S."/>
            <person name="Mayer K.F.X."/>
            <person name="Goodstein D."/>
            <person name="Casacuberta J.M."/>
            <person name="Vandepoele K."/>
            <person name="Reski R."/>
            <person name="Cuming A.C."/>
            <person name="Tuskan G.A."/>
            <person name="Maumus F."/>
            <person name="Salse J."/>
            <person name="Schmutz J."/>
            <person name="Rensing S.A."/>
        </authorList>
    </citation>
    <scope>NUCLEOTIDE SEQUENCE [LARGE SCALE GENOMIC DNA]</scope>
    <source>
        <strain evidence="4 5">cv. Gransden 2004</strain>
    </source>
</reference>
<dbReference type="Gramene" id="Pp3c18_21730V3.2">
    <property type="protein sequence ID" value="Pp3c18_21730V3.2"/>
    <property type="gene ID" value="Pp3c18_21730"/>
</dbReference>
<dbReference type="AlphaFoldDB" id="A0A2K1J1Y1"/>
<dbReference type="PANTHER" id="PTHR48007">
    <property type="entry name" value="LEUCINE-RICH REPEAT RECEPTOR-LIKE PROTEIN KINASE PXC1"/>
    <property type="match status" value="1"/>
</dbReference>
<dbReference type="EnsemblPlants" id="Pp3c18_21730V3.1">
    <property type="protein sequence ID" value="Pp3c18_21730V3.1"/>
    <property type="gene ID" value="Pp3c18_21730"/>
</dbReference>
<gene>
    <name evidence="4" type="primary">LOC112295056</name>
    <name evidence="3" type="ORF">PHYPA_023439</name>
</gene>
<dbReference type="PROSITE" id="PS50011">
    <property type="entry name" value="PROTEIN_KINASE_DOM"/>
    <property type="match status" value="1"/>
</dbReference>
<dbReference type="OrthoDB" id="4062651at2759"/>
<dbReference type="Gramene" id="Pp3c18_21730V3.1">
    <property type="protein sequence ID" value="Pp3c18_21730V3.1"/>
    <property type="gene ID" value="Pp3c18_21730"/>
</dbReference>
<evidence type="ECO:0000256" key="1">
    <source>
        <dbReference type="SAM" id="MobiDB-lite"/>
    </source>
</evidence>
<feature type="region of interest" description="Disordered" evidence="1">
    <location>
        <begin position="235"/>
        <end position="254"/>
    </location>
</feature>
<evidence type="ECO:0000313" key="5">
    <source>
        <dbReference type="Proteomes" id="UP000006727"/>
    </source>
</evidence>
<proteinExistence type="predicted"/>
<dbReference type="GO" id="GO:0005524">
    <property type="term" value="F:ATP binding"/>
    <property type="evidence" value="ECO:0007669"/>
    <property type="project" value="InterPro"/>
</dbReference>
<keyword evidence="5" id="KW-1185">Reference proteome</keyword>
<dbReference type="InterPro" id="IPR046959">
    <property type="entry name" value="PRK1-6/SRF4-like"/>
</dbReference>
<dbReference type="EMBL" id="ABEU02000018">
    <property type="protein sequence ID" value="PNR35539.1"/>
    <property type="molecule type" value="Genomic_DNA"/>
</dbReference>
<dbReference type="Pfam" id="PF00069">
    <property type="entry name" value="Pkinase"/>
    <property type="match status" value="1"/>
</dbReference>
<dbReference type="SUPFAM" id="SSF56112">
    <property type="entry name" value="Protein kinase-like (PK-like)"/>
    <property type="match status" value="1"/>
</dbReference>
<dbReference type="InterPro" id="IPR000719">
    <property type="entry name" value="Prot_kinase_dom"/>
</dbReference>
<dbReference type="RefSeq" id="XP_024401954.1">
    <property type="nucleotide sequence ID" value="XM_024546186.2"/>
</dbReference>
<organism evidence="3">
    <name type="scientific">Physcomitrium patens</name>
    <name type="common">Spreading-leaved earth moss</name>
    <name type="synonym">Physcomitrella patens</name>
    <dbReference type="NCBI Taxonomy" id="3218"/>
    <lineage>
        <taxon>Eukaryota</taxon>
        <taxon>Viridiplantae</taxon>
        <taxon>Streptophyta</taxon>
        <taxon>Embryophyta</taxon>
        <taxon>Bryophyta</taxon>
        <taxon>Bryophytina</taxon>
        <taxon>Bryopsida</taxon>
        <taxon>Funariidae</taxon>
        <taxon>Funariales</taxon>
        <taxon>Funariaceae</taxon>
        <taxon>Physcomitrium</taxon>
    </lineage>
</organism>
<dbReference type="PaxDb" id="3218-PP1S33_57V6.1"/>
<evidence type="ECO:0000313" key="3">
    <source>
        <dbReference type="EMBL" id="PNR35539.1"/>
    </source>
</evidence>
<dbReference type="Gene3D" id="1.10.510.10">
    <property type="entry name" value="Transferase(Phosphotransferase) domain 1"/>
    <property type="match status" value="1"/>
</dbReference>
<feature type="domain" description="Protein kinase" evidence="2">
    <location>
        <begin position="73"/>
        <end position="409"/>
    </location>
</feature>
<dbReference type="PANTHER" id="PTHR48007:SF9">
    <property type="entry name" value="PROTEIN KINASE DOMAIN-CONTAINING PROTEIN"/>
    <property type="match status" value="1"/>
</dbReference>
<protein>
    <recommendedName>
        <fullName evidence="2">Protein kinase domain-containing protein</fullName>
    </recommendedName>
</protein>
<dbReference type="Proteomes" id="UP000006727">
    <property type="component" value="Chromosome 18"/>
</dbReference>
<dbReference type="InterPro" id="IPR011009">
    <property type="entry name" value="Kinase-like_dom_sf"/>
</dbReference>
<dbReference type="GeneID" id="112295056"/>
<reference evidence="3 5" key="1">
    <citation type="journal article" date="2008" name="Science">
        <title>The Physcomitrella genome reveals evolutionary insights into the conquest of land by plants.</title>
        <authorList>
            <person name="Rensing S."/>
            <person name="Lang D."/>
            <person name="Zimmer A."/>
            <person name="Terry A."/>
            <person name="Salamov A."/>
            <person name="Shapiro H."/>
            <person name="Nishiyama T."/>
            <person name="Perroud P.-F."/>
            <person name="Lindquist E."/>
            <person name="Kamisugi Y."/>
            <person name="Tanahashi T."/>
            <person name="Sakakibara K."/>
            <person name="Fujita T."/>
            <person name="Oishi K."/>
            <person name="Shin-I T."/>
            <person name="Kuroki Y."/>
            <person name="Toyoda A."/>
            <person name="Suzuki Y."/>
            <person name="Hashimoto A."/>
            <person name="Yamaguchi K."/>
            <person name="Sugano A."/>
            <person name="Kohara Y."/>
            <person name="Fujiyama A."/>
            <person name="Anterola A."/>
            <person name="Aoki S."/>
            <person name="Ashton N."/>
            <person name="Barbazuk W.B."/>
            <person name="Barker E."/>
            <person name="Bennetzen J."/>
            <person name="Bezanilla M."/>
            <person name="Blankenship R."/>
            <person name="Cho S.H."/>
            <person name="Dutcher S."/>
            <person name="Estelle M."/>
            <person name="Fawcett J.A."/>
            <person name="Gundlach H."/>
            <person name="Hanada K."/>
            <person name="Heyl A."/>
            <person name="Hicks K.A."/>
            <person name="Hugh J."/>
            <person name="Lohr M."/>
            <person name="Mayer K."/>
            <person name="Melkozernov A."/>
            <person name="Murata T."/>
            <person name="Nelson D."/>
            <person name="Pils B."/>
            <person name="Prigge M."/>
            <person name="Reiss B."/>
            <person name="Renner T."/>
            <person name="Rombauts S."/>
            <person name="Rushton P."/>
            <person name="Sanderfoot A."/>
            <person name="Schween G."/>
            <person name="Shiu S.-H."/>
            <person name="Stueber K."/>
            <person name="Theodoulou F.L."/>
            <person name="Tu H."/>
            <person name="Van de Peer Y."/>
            <person name="Verrier P.J."/>
            <person name="Waters E."/>
            <person name="Wood A."/>
            <person name="Yang L."/>
            <person name="Cove D."/>
            <person name="Cuming A."/>
            <person name="Hasebe M."/>
            <person name="Lucas S."/>
            <person name="Mishler D.B."/>
            <person name="Reski R."/>
            <person name="Grigoriev I."/>
            <person name="Quatrano R.S."/>
            <person name="Boore J.L."/>
        </authorList>
    </citation>
    <scope>NUCLEOTIDE SEQUENCE [LARGE SCALE GENOMIC DNA]</scope>
    <source>
        <strain evidence="4 5">cv. Gransden 2004</strain>
    </source>
</reference>
<dbReference type="STRING" id="3218.A0A2K1J1Y1"/>
<sequence length="412" mass="45278">MAGMFLQCKFKLHRKGKSSLEPRNSAIRGGIRGRLCAPWSEADTASVDSEDREDADLVHLDGVLSFNLEALMRASAYVLGKSGVGIVYKAVMDGGIIVAVRRLGEGGEQKCKEFEDLVRVIHHMKHPHVVRLHSYYWAPDEKLLIYDYLSNGSLETALHGRTEGPLPWDSRLRICKGAALGIAYIHECSPRKHVHGDIKPNNILLDNNWDARISDFGLQRLLSLVGAVSGKEVEVKKGDSQRGSSVSPAPIVPPAGDSVSKFADTLQNLNPSGTFAELGRKISRRRSTTSQSTDTAATPHLLGLYQAPETATAKKPNQKSDVYSFGVVLLEVLTGRSPFAQLAAGELDLVTWTRLGLQEKRPHSDIFDPYLVKSTTDESEMIETLQVALACTAVNPDSRPKMRHVANFFEQL</sequence>